<accession>A0AAW0EC30</accession>
<evidence type="ECO:0000313" key="1">
    <source>
        <dbReference type="EMBL" id="KAK7062716.1"/>
    </source>
</evidence>
<reference evidence="1 2" key="1">
    <citation type="submission" date="2024-01" db="EMBL/GenBank/DDBJ databases">
        <title>A draft genome for a cacao thread blight-causing isolate of Paramarasmius palmivorus.</title>
        <authorList>
            <person name="Baruah I.K."/>
            <person name="Bukari Y."/>
            <person name="Amoako-Attah I."/>
            <person name="Meinhardt L.W."/>
            <person name="Bailey B.A."/>
            <person name="Cohen S.P."/>
        </authorList>
    </citation>
    <scope>NUCLEOTIDE SEQUENCE [LARGE SCALE GENOMIC DNA]</scope>
    <source>
        <strain evidence="1 2">GH-12</strain>
    </source>
</reference>
<organism evidence="1 2">
    <name type="scientific">Paramarasmius palmivorus</name>
    <dbReference type="NCBI Taxonomy" id="297713"/>
    <lineage>
        <taxon>Eukaryota</taxon>
        <taxon>Fungi</taxon>
        <taxon>Dikarya</taxon>
        <taxon>Basidiomycota</taxon>
        <taxon>Agaricomycotina</taxon>
        <taxon>Agaricomycetes</taxon>
        <taxon>Agaricomycetidae</taxon>
        <taxon>Agaricales</taxon>
        <taxon>Marasmiineae</taxon>
        <taxon>Marasmiaceae</taxon>
        <taxon>Paramarasmius</taxon>
    </lineage>
</organism>
<sequence length="178" mass="20177">MPHLNDETPEVQGLGDVFGGSAFTAGDDEATEKYIQAYEYTHAFAIQHADVLDFTALAFTPVRGKQIEIGRGNPMIGSTYVDADRKGQGDELGPYNAVLWQVTFREPTIDDWRQVEADRRMFFELFPPCPGVPLFLNECDKKQKVFETYKGFEVLRSVRERYDVDGFNMAYMEGPEGL</sequence>
<dbReference type="Proteomes" id="UP001383192">
    <property type="component" value="Unassembled WGS sequence"/>
</dbReference>
<comment type="caution">
    <text evidence="1">The sequence shown here is derived from an EMBL/GenBank/DDBJ whole genome shotgun (WGS) entry which is preliminary data.</text>
</comment>
<protein>
    <submittedName>
        <fullName evidence="1">Uncharacterized protein</fullName>
    </submittedName>
</protein>
<dbReference type="EMBL" id="JAYKXP010000001">
    <property type="protein sequence ID" value="KAK7062716.1"/>
    <property type="molecule type" value="Genomic_DNA"/>
</dbReference>
<gene>
    <name evidence="1" type="ORF">VNI00_000204</name>
</gene>
<proteinExistence type="predicted"/>
<keyword evidence="2" id="KW-1185">Reference proteome</keyword>
<evidence type="ECO:0000313" key="2">
    <source>
        <dbReference type="Proteomes" id="UP001383192"/>
    </source>
</evidence>
<name>A0AAW0EC30_9AGAR</name>
<dbReference type="AlphaFoldDB" id="A0AAW0EC30"/>